<dbReference type="Proteomes" id="UP000294911">
    <property type="component" value="Unassembled WGS sequence"/>
</dbReference>
<organism evidence="7 8">
    <name type="scientific">Tamaricihabitans halophyticus</name>
    <dbReference type="NCBI Taxonomy" id="1262583"/>
    <lineage>
        <taxon>Bacteria</taxon>
        <taxon>Bacillati</taxon>
        <taxon>Actinomycetota</taxon>
        <taxon>Actinomycetes</taxon>
        <taxon>Pseudonocardiales</taxon>
        <taxon>Pseudonocardiaceae</taxon>
        <taxon>Tamaricihabitans</taxon>
    </lineage>
</organism>
<feature type="region of interest" description="Disordered" evidence="4">
    <location>
        <begin position="1"/>
        <end position="29"/>
    </location>
</feature>
<dbReference type="InterPro" id="IPR050707">
    <property type="entry name" value="HTH_MetabolicPath_Reg"/>
</dbReference>
<dbReference type="SUPFAM" id="SSF46785">
    <property type="entry name" value="Winged helix' DNA-binding domain"/>
    <property type="match status" value="1"/>
</dbReference>
<dbReference type="OrthoDB" id="8479143at2"/>
<gene>
    <name evidence="7" type="ORF">EV191_11667</name>
</gene>
<protein>
    <submittedName>
        <fullName evidence="7">IclR family transcriptional regulator</fullName>
    </submittedName>
</protein>
<dbReference type="GO" id="GO:0003677">
    <property type="term" value="F:DNA binding"/>
    <property type="evidence" value="ECO:0007669"/>
    <property type="project" value="UniProtKB-KW"/>
</dbReference>
<dbReference type="SUPFAM" id="SSF55781">
    <property type="entry name" value="GAF domain-like"/>
    <property type="match status" value="1"/>
</dbReference>
<evidence type="ECO:0000256" key="4">
    <source>
        <dbReference type="SAM" id="MobiDB-lite"/>
    </source>
</evidence>
<dbReference type="PANTHER" id="PTHR30136:SF24">
    <property type="entry name" value="HTH-TYPE TRANSCRIPTIONAL REPRESSOR ALLR"/>
    <property type="match status" value="1"/>
</dbReference>
<evidence type="ECO:0000259" key="6">
    <source>
        <dbReference type="PROSITE" id="PS51078"/>
    </source>
</evidence>
<proteinExistence type="predicted"/>
<dbReference type="Gene3D" id="1.10.10.10">
    <property type="entry name" value="Winged helix-like DNA-binding domain superfamily/Winged helix DNA-binding domain"/>
    <property type="match status" value="1"/>
</dbReference>
<dbReference type="PANTHER" id="PTHR30136">
    <property type="entry name" value="HELIX-TURN-HELIX TRANSCRIPTIONAL REGULATOR, ICLR FAMILY"/>
    <property type="match status" value="1"/>
</dbReference>
<comment type="caution">
    <text evidence="7">The sequence shown here is derived from an EMBL/GenBank/DDBJ whole genome shotgun (WGS) entry which is preliminary data.</text>
</comment>
<dbReference type="InterPro" id="IPR036390">
    <property type="entry name" value="WH_DNA-bd_sf"/>
</dbReference>
<evidence type="ECO:0000259" key="5">
    <source>
        <dbReference type="PROSITE" id="PS51077"/>
    </source>
</evidence>
<accession>A0A4R2QEN3</accession>
<dbReference type="AlphaFoldDB" id="A0A4R2QEN3"/>
<dbReference type="Pfam" id="PF01614">
    <property type="entry name" value="IclR_C"/>
    <property type="match status" value="1"/>
</dbReference>
<feature type="domain" description="HTH iclR-type" evidence="5">
    <location>
        <begin position="28"/>
        <end position="89"/>
    </location>
</feature>
<dbReference type="GO" id="GO:0045892">
    <property type="term" value="P:negative regulation of DNA-templated transcription"/>
    <property type="evidence" value="ECO:0007669"/>
    <property type="project" value="TreeGrafter"/>
</dbReference>
<feature type="domain" description="IclR-ED" evidence="6">
    <location>
        <begin position="90"/>
        <end position="273"/>
    </location>
</feature>
<dbReference type="InterPro" id="IPR036388">
    <property type="entry name" value="WH-like_DNA-bd_sf"/>
</dbReference>
<dbReference type="Gene3D" id="3.30.450.40">
    <property type="match status" value="1"/>
</dbReference>
<keyword evidence="2" id="KW-0238">DNA-binding</keyword>
<evidence type="ECO:0000313" key="7">
    <source>
        <dbReference type="EMBL" id="TCP45425.1"/>
    </source>
</evidence>
<sequence length="293" mass="30153">MATVVNGGPANADEPGNGEQAPGVGPGKGAVEKALDVLSALVRPGGPHRLAELAKHTGLAKPTVHRMLQTFSDAGFAVSAPGGSYHAGPRLLGMAAAALADSSDSQLARPALVELQRRTGHTVHYAIRNGHSAVYLAKIEPAQAYRMTSQVGGNVPLYCTAVGRAMLARLPEAEVAEILDGRELLARTPRTLTDPADIRAELSALDERGYIVEDEQNEANVRCVAAPVLDGLGQVAGAISVSGLTFTLDEDSIAVFGPLVAEAAEQVSRSLGSQGIGAISRARAFGIIEGGTA</sequence>
<dbReference type="PROSITE" id="PS51078">
    <property type="entry name" value="ICLR_ED"/>
    <property type="match status" value="1"/>
</dbReference>
<dbReference type="InterPro" id="IPR014757">
    <property type="entry name" value="Tscrpt_reg_IclR_C"/>
</dbReference>
<dbReference type="EMBL" id="SLXQ01000016">
    <property type="protein sequence ID" value="TCP45425.1"/>
    <property type="molecule type" value="Genomic_DNA"/>
</dbReference>
<keyword evidence="1" id="KW-0805">Transcription regulation</keyword>
<dbReference type="GO" id="GO:0003700">
    <property type="term" value="F:DNA-binding transcription factor activity"/>
    <property type="evidence" value="ECO:0007669"/>
    <property type="project" value="TreeGrafter"/>
</dbReference>
<dbReference type="InterPro" id="IPR005471">
    <property type="entry name" value="Tscrpt_reg_IclR_N"/>
</dbReference>
<dbReference type="PROSITE" id="PS51077">
    <property type="entry name" value="HTH_ICLR"/>
    <property type="match status" value="1"/>
</dbReference>
<evidence type="ECO:0000256" key="2">
    <source>
        <dbReference type="ARBA" id="ARBA00023125"/>
    </source>
</evidence>
<name>A0A4R2QEN3_9PSEU</name>
<keyword evidence="8" id="KW-1185">Reference proteome</keyword>
<reference evidence="7 8" key="1">
    <citation type="submission" date="2019-03" db="EMBL/GenBank/DDBJ databases">
        <title>Genomic Encyclopedia of Type Strains, Phase IV (KMG-IV): sequencing the most valuable type-strain genomes for metagenomic binning, comparative biology and taxonomic classification.</title>
        <authorList>
            <person name="Goeker M."/>
        </authorList>
    </citation>
    <scope>NUCLEOTIDE SEQUENCE [LARGE SCALE GENOMIC DNA]</scope>
    <source>
        <strain evidence="7 8">DSM 45765</strain>
    </source>
</reference>
<evidence type="ECO:0000313" key="8">
    <source>
        <dbReference type="Proteomes" id="UP000294911"/>
    </source>
</evidence>
<evidence type="ECO:0000256" key="1">
    <source>
        <dbReference type="ARBA" id="ARBA00023015"/>
    </source>
</evidence>
<dbReference type="Pfam" id="PF09339">
    <property type="entry name" value="HTH_IclR"/>
    <property type="match status" value="1"/>
</dbReference>
<evidence type="ECO:0000256" key="3">
    <source>
        <dbReference type="ARBA" id="ARBA00023163"/>
    </source>
</evidence>
<dbReference type="InterPro" id="IPR029016">
    <property type="entry name" value="GAF-like_dom_sf"/>
</dbReference>
<keyword evidence="3" id="KW-0804">Transcription</keyword>
<dbReference type="RefSeq" id="WP_132880081.1">
    <property type="nucleotide sequence ID" value="NZ_SLXQ01000016.1"/>
</dbReference>
<dbReference type="SMART" id="SM00346">
    <property type="entry name" value="HTH_ICLR"/>
    <property type="match status" value="1"/>
</dbReference>